<dbReference type="Proteomes" id="UP000000311">
    <property type="component" value="Unassembled WGS sequence"/>
</dbReference>
<feature type="non-terminal residue" evidence="1">
    <location>
        <position position="1"/>
    </location>
</feature>
<gene>
    <name evidence="1" type="ORF">EAG_08943</name>
</gene>
<reference evidence="1 2" key="1">
    <citation type="journal article" date="2010" name="Science">
        <title>Genomic comparison of the ants Camponotus floridanus and Harpegnathos saltator.</title>
        <authorList>
            <person name="Bonasio R."/>
            <person name="Zhang G."/>
            <person name="Ye C."/>
            <person name="Mutti N.S."/>
            <person name="Fang X."/>
            <person name="Qin N."/>
            <person name="Donahue G."/>
            <person name="Yang P."/>
            <person name="Li Q."/>
            <person name="Li C."/>
            <person name="Zhang P."/>
            <person name="Huang Z."/>
            <person name="Berger S.L."/>
            <person name="Reinberg D."/>
            <person name="Wang J."/>
            <person name="Liebig J."/>
        </authorList>
    </citation>
    <scope>NUCLEOTIDE SEQUENCE [LARGE SCALE GENOMIC DNA]</scope>
    <source>
        <strain evidence="2">C129</strain>
    </source>
</reference>
<proteinExistence type="predicted"/>
<dbReference type="AlphaFoldDB" id="E2AQM1"/>
<dbReference type="InParanoid" id="E2AQM1"/>
<sequence>LIDRIMNVCDTIRNNPGIFQKMRQSMHRRCNVCIKVASRTF</sequence>
<evidence type="ECO:0000313" key="1">
    <source>
        <dbReference type="EMBL" id="EFN64289.1"/>
    </source>
</evidence>
<dbReference type="EMBL" id="GL441777">
    <property type="protein sequence ID" value="EFN64289.1"/>
    <property type="molecule type" value="Genomic_DNA"/>
</dbReference>
<organism evidence="2">
    <name type="scientific">Camponotus floridanus</name>
    <name type="common">Florida carpenter ant</name>
    <dbReference type="NCBI Taxonomy" id="104421"/>
    <lineage>
        <taxon>Eukaryota</taxon>
        <taxon>Metazoa</taxon>
        <taxon>Ecdysozoa</taxon>
        <taxon>Arthropoda</taxon>
        <taxon>Hexapoda</taxon>
        <taxon>Insecta</taxon>
        <taxon>Pterygota</taxon>
        <taxon>Neoptera</taxon>
        <taxon>Endopterygota</taxon>
        <taxon>Hymenoptera</taxon>
        <taxon>Apocrita</taxon>
        <taxon>Aculeata</taxon>
        <taxon>Formicoidea</taxon>
        <taxon>Formicidae</taxon>
        <taxon>Formicinae</taxon>
        <taxon>Camponotus</taxon>
    </lineage>
</organism>
<feature type="non-terminal residue" evidence="1">
    <location>
        <position position="41"/>
    </location>
</feature>
<accession>E2AQM1</accession>
<protein>
    <submittedName>
        <fullName evidence="1">Uncharacterized protein</fullName>
    </submittedName>
</protein>
<name>E2AQM1_CAMFO</name>
<evidence type="ECO:0000313" key="2">
    <source>
        <dbReference type="Proteomes" id="UP000000311"/>
    </source>
</evidence>
<keyword evidence="2" id="KW-1185">Reference proteome</keyword>